<sequence length="420" mass="49221">MELTKHLYFGIKIENVKNINLLKYKIMKRILLLTVLVSVLISCSAKKQMESAISHGNYDQAISEALRKLENNKNKKRKQDYIALLKEAYYKALDEDLETIKQLKKDGNPEQFKTIYTIYTDLEARQQAIKRVMPLKINGKTLKLKFNDYSADIVDYRYKTSDYLINQGIALLDSNDKLNARKAHEIFTYIEQINPNFEENRNLIKEAHYKGIDYVLVSIENQTDQIIPQRLEADLLDFNTYGLNQFWTTYHARPDDSLDYDFAMQLQLKQINISPERVNERQLLREKEIVDGWEYDLDRHGNVRKDSLGNDIKIDKIVTVKARFLEVLQTKSAQVIADVVYKDLKQKQILDTFTIDSGFVFENIFGKFSGDKRALNKEDRDLLRARQVRFPSNEQMVFDTGEDLKLQLKDIISSYRINRS</sequence>
<reference evidence="1 2" key="1">
    <citation type="submission" date="2018-06" db="EMBL/GenBank/DDBJ databases">
        <title>Genomic Encyclopedia of Type Strains, Phase III (KMG-III): the genomes of soil and plant-associated and newly described type strains.</title>
        <authorList>
            <person name="Whitman W."/>
        </authorList>
    </citation>
    <scope>NUCLEOTIDE SEQUENCE [LARGE SCALE GENOMIC DNA]</scope>
    <source>
        <strain evidence="1 2">CECT 7945</strain>
    </source>
</reference>
<proteinExistence type="predicted"/>
<dbReference type="AlphaFoldDB" id="A0A2V4XIP3"/>
<name>A0A2V4XIP3_9FLAO</name>
<keyword evidence="2" id="KW-1185">Reference proteome</keyword>
<dbReference type="Proteomes" id="UP000248054">
    <property type="component" value="Unassembled WGS sequence"/>
</dbReference>
<evidence type="ECO:0000313" key="1">
    <source>
        <dbReference type="EMBL" id="PYE81493.1"/>
    </source>
</evidence>
<comment type="caution">
    <text evidence="1">The sequence shown here is derived from an EMBL/GenBank/DDBJ whole genome shotgun (WGS) entry which is preliminary data.</text>
</comment>
<protein>
    <submittedName>
        <fullName evidence="1">Uncharacterized protein</fullName>
    </submittedName>
</protein>
<gene>
    <name evidence="1" type="ORF">DFQ11_10266</name>
</gene>
<organism evidence="1 2">
    <name type="scientific">Winogradskyella epiphytica</name>
    <dbReference type="NCBI Taxonomy" id="262005"/>
    <lineage>
        <taxon>Bacteria</taxon>
        <taxon>Pseudomonadati</taxon>
        <taxon>Bacteroidota</taxon>
        <taxon>Flavobacteriia</taxon>
        <taxon>Flavobacteriales</taxon>
        <taxon>Flavobacteriaceae</taxon>
        <taxon>Winogradskyella</taxon>
    </lineage>
</organism>
<dbReference type="EMBL" id="QJTD01000002">
    <property type="protein sequence ID" value="PYE81493.1"/>
    <property type="molecule type" value="Genomic_DNA"/>
</dbReference>
<accession>A0A2V4XIP3</accession>
<evidence type="ECO:0000313" key="2">
    <source>
        <dbReference type="Proteomes" id="UP000248054"/>
    </source>
</evidence>